<proteinExistence type="predicted"/>
<evidence type="ECO:0000313" key="3">
    <source>
        <dbReference type="EMBL" id="ACY17443.1"/>
    </source>
</evidence>
<protein>
    <submittedName>
        <fullName evidence="3">Uncharacterized protein</fullName>
    </submittedName>
</protein>
<sequence>MPSDQPAKAGKHEVGRGARRDGNDGREGTADHPFNPGKYKYPFLLPFGGMIILGITTTTLGFLLWPEPKPHYDTSTEGVYWPDAGIDAGIDAGVDGGTDAIDLVDENPPGDAPAQASDKTADDAPAQR</sequence>
<dbReference type="EMBL" id="CP001804">
    <property type="protein sequence ID" value="ACY17443.1"/>
    <property type="molecule type" value="Genomic_DNA"/>
</dbReference>
<feature type="compositionally biased region" description="Basic and acidic residues" evidence="1">
    <location>
        <begin position="10"/>
        <end position="30"/>
    </location>
</feature>
<accession>D0LU79</accession>
<evidence type="ECO:0000256" key="2">
    <source>
        <dbReference type="SAM" id="Phobius"/>
    </source>
</evidence>
<keyword evidence="4" id="KW-1185">Reference proteome</keyword>
<evidence type="ECO:0000313" key="4">
    <source>
        <dbReference type="Proteomes" id="UP000001880"/>
    </source>
</evidence>
<dbReference type="STRING" id="502025.Hoch_4954"/>
<gene>
    <name evidence="3" type="ordered locus">Hoch_4954</name>
</gene>
<dbReference type="HOGENOM" id="CLU_1956547_0_0_7"/>
<reference evidence="3 4" key="1">
    <citation type="journal article" date="2010" name="Stand. Genomic Sci.">
        <title>Complete genome sequence of Haliangium ochraceum type strain (SMP-2).</title>
        <authorList>
            <consortium name="US DOE Joint Genome Institute (JGI-PGF)"/>
            <person name="Ivanova N."/>
            <person name="Daum C."/>
            <person name="Lang E."/>
            <person name="Abt B."/>
            <person name="Kopitz M."/>
            <person name="Saunders E."/>
            <person name="Lapidus A."/>
            <person name="Lucas S."/>
            <person name="Glavina Del Rio T."/>
            <person name="Nolan M."/>
            <person name="Tice H."/>
            <person name="Copeland A."/>
            <person name="Cheng J.F."/>
            <person name="Chen F."/>
            <person name="Bruce D."/>
            <person name="Goodwin L."/>
            <person name="Pitluck S."/>
            <person name="Mavromatis K."/>
            <person name="Pati A."/>
            <person name="Mikhailova N."/>
            <person name="Chen A."/>
            <person name="Palaniappan K."/>
            <person name="Land M."/>
            <person name="Hauser L."/>
            <person name="Chang Y.J."/>
            <person name="Jeffries C.D."/>
            <person name="Detter J.C."/>
            <person name="Brettin T."/>
            <person name="Rohde M."/>
            <person name="Goker M."/>
            <person name="Bristow J."/>
            <person name="Markowitz V."/>
            <person name="Eisen J.A."/>
            <person name="Hugenholtz P."/>
            <person name="Kyrpides N.C."/>
            <person name="Klenk H.P."/>
        </authorList>
    </citation>
    <scope>NUCLEOTIDE SEQUENCE [LARGE SCALE GENOMIC DNA]</scope>
    <source>
        <strain evidence="4">DSM 14365 / CIP 107738 / JCM 11303 / AJ 13395 / SMP-2</strain>
    </source>
</reference>
<evidence type="ECO:0000256" key="1">
    <source>
        <dbReference type="SAM" id="MobiDB-lite"/>
    </source>
</evidence>
<organism evidence="3 4">
    <name type="scientific">Haliangium ochraceum (strain DSM 14365 / JCM 11303 / SMP-2)</name>
    <dbReference type="NCBI Taxonomy" id="502025"/>
    <lineage>
        <taxon>Bacteria</taxon>
        <taxon>Pseudomonadati</taxon>
        <taxon>Myxococcota</taxon>
        <taxon>Polyangia</taxon>
        <taxon>Haliangiales</taxon>
        <taxon>Kofleriaceae</taxon>
        <taxon>Haliangium</taxon>
    </lineage>
</organism>
<dbReference type="RefSeq" id="WP_012830035.1">
    <property type="nucleotide sequence ID" value="NC_013440.1"/>
</dbReference>
<keyword evidence="2" id="KW-0472">Membrane</keyword>
<dbReference type="KEGG" id="hoh:Hoch_4954"/>
<keyword evidence="2" id="KW-0812">Transmembrane</keyword>
<feature type="transmembrane region" description="Helical" evidence="2">
    <location>
        <begin position="43"/>
        <end position="65"/>
    </location>
</feature>
<feature type="region of interest" description="Disordered" evidence="1">
    <location>
        <begin position="1"/>
        <end position="37"/>
    </location>
</feature>
<name>D0LU79_HALO1</name>
<keyword evidence="2" id="KW-1133">Transmembrane helix</keyword>
<dbReference type="Proteomes" id="UP000001880">
    <property type="component" value="Chromosome"/>
</dbReference>
<dbReference type="AlphaFoldDB" id="D0LU79"/>
<feature type="region of interest" description="Disordered" evidence="1">
    <location>
        <begin position="93"/>
        <end position="128"/>
    </location>
</feature>